<dbReference type="PATRIC" id="fig|1291734.4.peg.1779"/>
<reference evidence="5 6" key="1">
    <citation type="journal article" date="2015" name="Genome Announc.">
        <title>Expanding the biotechnology potential of lactobacilli through comparative genomics of 213 strains and associated genera.</title>
        <authorList>
            <person name="Sun Z."/>
            <person name="Harris H.M."/>
            <person name="McCann A."/>
            <person name="Guo C."/>
            <person name="Argimon S."/>
            <person name="Zhang W."/>
            <person name="Yang X."/>
            <person name="Jeffery I.B."/>
            <person name="Cooney J.C."/>
            <person name="Kagawa T.F."/>
            <person name="Liu W."/>
            <person name="Song Y."/>
            <person name="Salvetti E."/>
            <person name="Wrobel A."/>
            <person name="Rasinkangas P."/>
            <person name="Parkhill J."/>
            <person name="Rea M.C."/>
            <person name="O'Sullivan O."/>
            <person name="Ritari J."/>
            <person name="Douillard F.P."/>
            <person name="Paul Ross R."/>
            <person name="Yang R."/>
            <person name="Briner A.E."/>
            <person name="Felis G.E."/>
            <person name="de Vos W.M."/>
            <person name="Barrangou R."/>
            <person name="Klaenhammer T.R."/>
            <person name="Caufield P.W."/>
            <person name="Cui Y."/>
            <person name="Zhang H."/>
            <person name="O'Toole P.W."/>
        </authorList>
    </citation>
    <scope>NUCLEOTIDE SEQUENCE [LARGE SCALE GENOMIC DNA]</scope>
    <source>
        <strain evidence="5 6">JCM 17158</strain>
    </source>
</reference>
<dbReference type="InterPro" id="IPR036390">
    <property type="entry name" value="WH_DNA-bd_sf"/>
</dbReference>
<dbReference type="InterPro" id="IPR000835">
    <property type="entry name" value="HTH_MarR-typ"/>
</dbReference>
<dbReference type="RefSeq" id="WP_054721304.1">
    <property type="nucleotide sequence ID" value="NZ_AZDJ01000003.1"/>
</dbReference>
<feature type="domain" description="HTH marR-type" evidence="4">
    <location>
        <begin position="12"/>
        <end position="56"/>
    </location>
</feature>
<evidence type="ECO:0000259" key="4">
    <source>
        <dbReference type="Pfam" id="PF12802"/>
    </source>
</evidence>
<dbReference type="Pfam" id="PF12802">
    <property type="entry name" value="MarR_2"/>
    <property type="match status" value="1"/>
</dbReference>
<evidence type="ECO:0000256" key="1">
    <source>
        <dbReference type="ARBA" id="ARBA00002486"/>
    </source>
</evidence>
<keyword evidence="5" id="KW-0418">Kinase</keyword>
<dbReference type="Gene3D" id="1.10.10.10">
    <property type="entry name" value="Winged helix-like DNA-binding domain superfamily/Winged helix DNA-binding domain"/>
    <property type="match status" value="1"/>
</dbReference>
<gene>
    <name evidence="5" type="ORF">FD02_GL001729</name>
</gene>
<dbReference type="EMBL" id="AZDJ01000003">
    <property type="protein sequence ID" value="KRK73899.1"/>
    <property type="molecule type" value="Genomic_DNA"/>
</dbReference>
<evidence type="ECO:0000313" key="6">
    <source>
        <dbReference type="Proteomes" id="UP000051804"/>
    </source>
</evidence>
<dbReference type="InterPro" id="IPR043129">
    <property type="entry name" value="ATPase_NBD"/>
</dbReference>
<dbReference type="PANTHER" id="PTHR18964:SF149">
    <property type="entry name" value="BIFUNCTIONAL UDP-N-ACETYLGLUCOSAMINE 2-EPIMERASE_N-ACETYLMANNOSAMINE KINASE"/>
    <property type="match status" value="1"/>
</dbReference>
<dbReference type="InterPro" id="IPR000600">
    <property type="entry name" value="ROK"/>
</dbReference>
<comment type="caution">
    <text evidence="5">The sequence shown here is derived from an EMBL/GenBank/DDBJ whole genome shotgun (WGS) entry which is preliminary data.</text>
</comment>
<keyword evidence="5" id="KW-0808">Transferase</keyword>
<dbReference type="AlphaFoldDB" id="A0A0R1JS64"/>
<organism evidence="5 6">
    <name type="scientific">Lacticaseibacillus nasuensis JCM 17158</name>
    <dbReference type="NCBI Taxonomy" id="1291734"/>
    <lineage>
        <taxon>Bacteria</taxon>
        <taxon>Bacillati</taxon>
        <taxon>Bacillota</taxon>
        <taxon>Bacilli</taxon>
        <taxon>Lactobacillales</taxon>
        <taxon>Lactobacillaceae</taxon>
        <taxon>Lacticaseibacillus</taxon>
    </lineage>
</organism>
<comment type="similarity">
    <text evidence="2">Belongs to the ROK (NagC/XylR) family.</text>
</comment>
<sequence length="389" mass="42847">MKKETMRRVNVLAVLNQIYNHPQISRAEISRQLGLNKATVSDVLKELIAKHLVVEVGEGESSDSGGRKPLQLQLNADYAFTISVDFGYHFIAYMINDLAGHTLDYERVATPTESPTQRQEMVRQFIQAHLDRPSVAGLAGIVISVHGIVHNNQVLYSPHVKMADIDLHGVLTAAFHVPVVLENEANLSAIYERDFAERTTARNNLITLSIHHGIGAGIIINNALYRGRNSEAGEIGHTTAYLTPEGQEASFEEICTQAALFRDVKAACQLPTLTTAELHALLAAHDPNAERIVQRFRKYLLVLIRNLILSFSPSVVVLTSDIITEIPELLSGFPEQVTTITGQTTNVEFSTNPYTGTLLGGTAVLVSRIFGLHRTHSTETTVESTDHHH</sequence>
<protein>
    <submittedName>
        <fullName evidence="5">Transcriptional regulator sugar kinase, xylose operon regulator</fullName>
    </submittedName>
</protein>
<keyword evidence="6" id="KW-1185">Reference proteome</keyword>
<proteinExistence type="inferred from homology"/>
<accession>A0A0R1JS64</accession>
<dbReference type="Proteomes" id="UP000051804">
    <property type="component" value="Unassembled WGS sequence"/>
</dbReference>
<dbReference type="PROSITE" id="PS01125">
    <property type="entry name" value="ROK"/>
    <property type="match status" value="1"/>
</dbReference>
<dbReference type="SUPFAM" id="SSF53067">
    <property type="entry name" value="Actin-like ATPase domain"/>
    <property type="match status" value="1"/>
</dbReference>
<dbReference type="GO" id="GO:0003700">
    <property type="term" value="F:DNA-binding transcription factor activity"/>
    <property type="evidence" value="ECO:0007669"/>
    <property type="project" value="InterPro"/>
</dbReference>
<dbReference type="STRING" id="1291734.FD02_GL001729"/>
<evidence type="ECO:0000313" key="5">
    <source>
        <dbReference type="EMBL" id="KRK73899.1"/>
    </source>
</evidence>
<evidence type="ECO:0000256" key="2">
    <source>
        <dbReference type="ARBA" id="ARBA00006479"/>
    </source>
</evidence>
<dbReference type="Gene3D" id="3.30.420.40">
    <property type="match status" value="2"/>
</dbReference>
<dbReference type="GO" id="GO:0016301">
    <property type="term" value="F:kinase activity"/>
    <property type="evidence" value="ECO:0007669"/>
    <property type="project" value="UniProtKB-KW"/>
</dbReference>
<dbReference type="InterPro" id="IPR049874">
    <property type="entry name" value="ROK_cs"/>
</dbReference>
<evidence type="ECO:0000256" key="3">
    <source>
        <dbReference type="ARBA" id="ARBA00022629"/>
    </source>
</evidence>
<keyword evidence="3" id="KW-0859">Xylose metabolism</keyword>
<keyword evidence="3" id="KW-0119">Carbohydrate metabolism</keyword>
<dbReference type="SUPFAM" id="SSF46785">
    <property type="entry name" value="Winged helix' DNA-binding domain"/>
    <property type="match status" value="1"/>
</dbReference>
<name>A0A0R1JS64_9LACO</name>
<dbReference type="CDD" id="cd24077">
    <property type="entry name" value="ASKHA_ATPase_ROK_SaXylR-like"/>
    <property type="match status" value="1"/>
</dbReference>
<dbReference type="PANTHER" id="PTHR18964">
    <property type="entry name" value="ROK (REPRESSOR, ORF, KINASE) FAMILY"/>
    <property type="match status" value="1"/>
</dbReference>
<dbReference type="OrthoDB" id="9796533at2"/>
<dbReference type="Pfam" id="PF00480">
    <property type="entry name" value="ROK"/>
    <property type="match status" value="1"/>
</dbReference>
<dbReference type="InterPro" id="IPR036388">
    <property type="entry name" value="WH-like_DNA-bd_sf"/>
</dbReference>
<comment type="function">
    <text evidence="1">Transcriptional repressor of xylose-utilizing enzymes.</text>
</comment>
<dbReference type="GO" id="GO:0042732">
    <property type="term" value="P:D-xylose metabolic process"/>
    <property type="evidence" value="ECO:0007669"/>
    <property type="project" value="UniProtKB-KW"/>
</dbReference>